<dbReference type="OrthoDB" id="10284923at2759"/>
<evidence type="ECO:0000313" key="2">
    <source>
        <dbReference type="Proteomes" id="UP000286415"/>
    </source>
</evidence>
<reference evidence="1 2" key="1">
    <citation type="journal article" date="2018" name="Biotechnol. Adv.">
        <title>Improved genomic resources and new bioinformatic workflow for the carcinogenic parasite Clonorchis sinensis: Biotechnological implications.</title>
        <authorList>
            <person name="Wang D."/>
            <person name="Korhonen P.K."/>
            <person name="Gasser R.B."/>
            <person name="Young N.D."/>
        </authorList>
    </citation>
    <scope>NUCLEOTIDE SEQUENCE [LARGE SCALE GENOMIC DNA]</scope>
    <source>
        <strain evidence="1">Cs-k2</strain>
    </source>
</reference>
<comment type="caution">
    <text evidence="1">The sequence shown here is derived from an EMBL/GenBank/DDBJ whole genome shotgun (WGS) entry which is preliminary data.</text>
</comment>
<keyword evidence="2" id="KW-1185">Reference proteome</keyword>
<accession>A0A8T1MWM3</accession>
<protein>
    <submittedName>
        <fullName evidence="1">Uncharacterized protein</fullName>
    </submittedName>
</protein>
<reference evidence="1 2" key="2">
    <citation type="journal article" date="2021" name="Genomics">
        <title>High-quality reference genome for Clonorchis sinensis.</title>
        <authorList>
            <person name="Young N.D."/>
            <person name="Stroehlein A.J."/>
            <person name="Kinkar L."/>
            <person name="Wang T."/>
            <person name="Sohn W.M."/>
            <person name="Chang B.C.H."/>
            <person name="Kaur P."/>
            <person name="Weisz D."/>
            <person name="Dudchenko O."/>
            <person name="Aiden E.L."/>
            <person name="Korhonen P.K."/>
            <person name="Gasser R.B."/>
        </authorList>
    </citation>
    <scope>NUCLEOTIDE SEQUENCE [LARGE SCALE GENOMIC DNA]</scope>
    <source>
        <strain evidence="1">Cs-k2</strain>
    </source>
</reference>
<dbReference type="CDD" id="cd22958">
    <property type="entry name" value="DD_DPY30_SDC1-like"/>
    <property type="match status" value="1"/>
</dbReference>
<proteinExistence type="predicted"/>
<sequence>MNKATDDDCRLDQEFIDKSVRPVLSELIETLLTRRPSNPVDYIADCLNVSTEESALDGICQRLAGLQIQSAMFAFECNRAYGKLHELIRELRPAPLIGELTSKLIQCLLRSTYGKDLLVSNLQLEKRTYISSNSFKRIMTLALTFKNFSIVCDQLYRIEHVSHKQILRYIEDVIKSDDQRAINPRRSFMLDNTEEDETNSMTYDDFMQNALLVFVGKPTGPTGNVRN</sequence>
<dbReference type="EMBL" id="NIRI02000010">
    <property type="protein sequence ID" value="KAG5453814.1"/>
    <property type="molecule type" value="Genomic_DNA"/>
</dbReference>
<name>A0A8T1MWM3_CLOSI</name>
<organism evidence="1 2">
    <name type="scientific">Clonorchis sinensis</name>
    <name type="common">Chinese liver fluke</name>
    <dbReference type="NCBI Taxonomy" id="79923"/>
    <lineage>
        <taxon>Eukaryota</taxon>
        <taxon>Metazoa</taxon>
        <taxon>Spiralia</taxon>
        <taxon>Lophotrochozoa</taxon>
        <taxon>Platyhelminthes</taxon>
        <taxon>Trematoda</taxon>
        <taxon>Digenea</taxon>
        <taxon>Opisthorchiida</taxon>
        <taxon>Opisthorchiata</taxon>
        <taxon>Opisthorchiidae</taxon>
        <taxon>Clonorchis</taxon>
    </lineage>
</organism>
<evidence type="ECO:0000313" key="1">
    <source>
        <dbReference type="EMBL" id="KAG5453814.1"/>
    </source>
</evidence>
<gene>
    <name evidence="1" type="ORF">CSKR_201848</name>
</gene>
<dbReference type="Proteomes" id="UP000286415">
    <property type="component" value="Unassembled WGS sequence"/>
</dbReference>
<dbReference type="AlphaFoldDB" id="A0A8T1MWM3"/>